<reference evidence="2 3" key="1">
    <citation type="submission" date="2024-06" db="EMBL/GenBank/DDBJ databases">
        <authorList>
            <person name="Kraege A."/>
            <person name="Thomma B."/>
        </authorList>
    </citation>
    <scope>NUCLEOTIDE SEQUENCE [LARGE SCALE GENOMIC DNA]</scope>
</reference>
<dbReference type="EMBL" id="CAXHTA020000010">
    <property type="protein sequence ID" value="CAL5224376.1"/>
    <property type="molecule type" value="Genomic_DNA"/>
</dbReference>
<protein>
    <submittedName>
        <fullName evidence="2">G7051 protein</fullName>
    </submittedName>
</protein>
<keyword evidence="3" id="KW-1185">Reference proteome</keyword>
<gene>
    <name evidence="2" type="primary">g7051</name>
    <name evidence="2" type="ORF">VP750_LOCUS6035</name>
</gene>
<evidence type="ECO:0000313" key="3">
    <source>
        <dbReference type="Proteomes" id="UP001497392"/>
    </source>
</evidence>
<accession>A0ABP1FZC6</accession>
<comment type="caution">
    <text evidence="2">The sequence shown here is derived from an EMBL/GenBank/DDBJ whole genome shotgun (WGS) entry which is preliminary data.</text>
</comment>
<proteinExistence type="predicted"/>
<name>A0ABP1FZC6_9CHLO</name>
<feature type="coiled-coil region" evidence="1">
    <location>
        <begin position="37"/>
        <end position="94"/>
    </location>
</feature>
<sequence>MEFVKDRLIVLDAAESASHAKLEGLRADYKAAPVEERVDLRRELDEARARYKTVRSQIIALEAVLGAAAGRDRLEKLEREEGELEAKLEAIHQAWKDLPKGRDWEENAIEAEVKELWEEYDECTSRQYKLQDILDKAAGGSEPTAAMAVESIQKLAPEVPASRRSDRLRSLERRLDQILEERAALRMRQGEIARASRAVRRAGVGNIKKDVYCDYLLEEYEAARLRVAVLEDELSARAGGAVDVVSYLERFPKLPALMSFGDFCAVFPYPPEDPLWSFTSAKGLIAALIIGAIARFMGSLESGPMISPAAATVQRLVGTVSKCYLDPSNTSYSHALEETMGPNFVGPKLESVATMMDRVQDALLQYLSETTRRHVKMPCKPGQLETTRIVKLQEQDASSSSVTILILEGRAEKGAGTDPVQAIRSAYARETESLSNSSAQAETLLPAIGVEVNGCDIRFHALCFTDRVCCKPMTPSFHFLDLWTADPQYMERLVRTMHAFGVLFHDLYDYMAPYTEAHT</sequence>
<evidence type="ECO:0000256" key="1">
    <source>
        <dbReference type="SAM" id="Coils"/>
    </source>
</evidence>
<dbReference type="Proteomes" id="UP001497392">
    <property type="component" value="Unassembled WGS sequence"/>
</dbReference>
<keyword evidence="1" id="KW-0175">Coiled coil</keyword>
<evidence type="ECO:0000313" key="2">
    <source>
        <dbReference type="EMBL" id="CAL5224376.1"/>
    </source>
</evidence>
<feature type="coiled-coil region" evidence="1">
    <location>
        <begin position="161"/>
        <end position="188"/>
    </location>
</feature>
<organism evidence="2 3">
    <name type="scientific">Coccomyxa viridis</name>
    <dbReference type="NCBI Taxonomy" id="1274662"/>
    <lineage>
        <taxon>Eukaryota</taxon>
        <taxon>Viridiplantae</taxon>
        <taxon>Chlorophyta</taxon>
        <taxon>core chlorophytes</taxon>
        <taxon>Trebouxiophyceae</taxon>
        <taxon>Trebouxiophyceae incertae sedis</taxon>
        <taxon>Coccomyxaceae</taxon>
        <taxon>Coccomyxa</taxon>
    </lineage>
</organism>